<name>A0A1Q9ERZ7_SYMMI</name>
<dbReference type="EMBL" id="LSRX01000083">
    <property type="protein sequence ID" value="OLQ10148.1"/>
    <property type="molecule type" value="Genomic_DNA"/>
</dbReference>
<organism evidence="2 3">
    <name type="scientific">Symbiodinium microadriaticum</name>
    <name type="common">Dinoflagellate</name>
    <name type="synonym">Zooxanthella microadriatica</name>
    <dbReference type="NCBI Taxonomy" id="2951"/>
    <lineage>
        <taxon>Eukaryota</taxon>
        <taxon>Sar</taxon>
        <taxon>Alveolata</taxon>
        <taxon>Dinophyceae</taxon>
        <taxon>Suessiales</taxon>
        <taxon>Symbiodiniaceae</taxon>
        <taxon>Symbiodinium</taxon>
    </lineage>
</organism>
<sequence length="1563" mass="174282">MLDARALLETLEEYFTVHMLTPPKQRKANATAGTAVKVSVSLNDTIVPTAFQAMAHSLAQCVPTASRTQGTLHPHQQDWLDNDVRHLLHDASVPATWKRVLPYVPLWHTTAACAPPIRIFIYTDGSATSSSRDIAPAAWAFTVWFQCHDPPCFPFYVGGCAHTTAPPDSEYHLGESDESALTGELLALAWATVWALEVGSTYSTPIEFRYDATSAGGGVFGTSRCPKSAASVHGPALAPFAVQLRQCLENRCLVLHTHVKGHAGHLGNEMCDLMSKHSRRHPSPPYERMLPRWPNRWWAHPLWEWGWMAGLDSPMYPCLSALEAEAARLQAREVHPTVPCMGQQAKTYRRAEVTYHIAAASYNVLTLFDPSAPKGRQARRGQTGLLTMGKRDVLKAQFLAKDLWLVGLQETRLPDTATLPDKDFWMYSSGATAQGHGGCSLWVSKRHPYATEKNGVHRISSGDIVITSRSERHLQAHIEAPRLSLTVLVAHAPKAENGDDRLVRDFWRDREQELLKRPARADFLILADANSHLGSHNTTAVGTAGAESENLEGACFHGFLHRVNGFLPSTFPDMHTGSHWTWYAPGPQPAKHRIDYIVLPIAWGMLGPQSWVWESFEALQARQDHLPVCLRIHFVKNASPACHTTSHRKAVRPPRDLDAQTKVSFGLQVLTMPTRPWEEDVDTHYTQWSGQLKSLAQQLSAPASRLPTNSYLSADTMVIVDRRAALRLYLRQESVERERRLKMIAYAAFILHTRGEASTEAAQRRAAQWLKDIDYSIAQAVERMNELTVAIKAAVRRDRLTYLQGLVQEVTLQDLRQPKALFAAVRRAFPAAAAARKSKFQPLPAVLKADGELAQTPEERVQRWTAYFQEQEGGLQVTDEQYLRFFASPSIPVGQNGPVFDIKAVPTLAELEGQILTAKYGKACGPDSLTAEIFRTAPAQCARVMYALNLKSALGLREPSEWRGGAFMCLAKRASASLQCKSFRSILLANVAAKTHHRLLRNKLAPSFACYKTELQAGQLPGVGVDTLSLLVRTYQLRAQHMRQACAVTYYDVKSAFYRVLRQILLPTQSGPSDAGFLKLLYDIGVPDTALPELMQHLHNMTVLADAQVTPHMQAQIADLFRGSWFRLDACGPLVATFKGTRPGDPLADLLFGFTFSAYLRGAEQELHKRGLATCAPAFEGVPLWPEQAQAPSIGCVAWADDYTHLQMNASFMTLLRNVSLAISVLVSQATSLGMELTFADDKTAILLSSGCPRQGVDLLLPDEEGRLSLQVRDEVAGKTHWVPVVDCYRHLGSITVANACAGPEIQFRYAQAQAALRPLKARLFASRQVPLDLRRTLLRSLIISRYVFSCSTLVLQVKQYRRKWGQLYVQLWRGLQKRDQASKQAHSYEVLRQAEATSPLLALAYARAIFFKRVYLQGPDTLKFLLQAHWCEQPSQSWLGQLRGDIQAVAVYVEAARAIAALTDPVRALCEAYHEDPTWWPKQVHKASEAFKKDLQTWALQALGDLSDDTITLDRIQRQFRPSVQIVRWVTDYVSGASKETYLDIQQELRPDSEGWLVDAFS</sequence>
<dbReference type="Pfam" id="PF03372">
    <property type="entry name" value="Exo_endo_phos"/>
    <property type="match status" value="1"/>
</dbReference>
<dbReference type="OrthoDB" id="447163at2759"/>
<reference evidence="2 3" key="1">
    <citation type="submission" date="2016-02" db="EMBL/GenBank/DDBJ databases">
        <title>Genome analysis of coral dinoflagellate symbionts highlights evolutionary adaptations to a symbiotic lifestyle.</title>
        <authorList>
            <person name="Aranda M."/>
            <person name="Li Y."/>
            <person name="Liew Y.J."/>
            <person name="Baumgarten S."/>
            <person name="Simakov O."/>
            <person name="Wilson M."/>
            <person name="Piel J."/>
            <person name="Ashoor H."/>
            <person name="Bougouffa S."/>
            <person name="Bajic V.B."/>
            <person name="Ryu T."/>
            <person name="Ravasi T."/>
            <person name="Bayer T."/>
            <person name="Micklem G."/>
            <person name="Kim H."/>
            <person name="Bhak J."/>
            <person name="Lajeunesse T.C."/>
            <person name="Voolstra C.R."/>
        </authorList>
    </citation>
    <scope>NUCLEOTIDE SEQUENCE [LARGE SCALE GENOMIC DNA]</scope>
    <source>
        <strain evidence="2 3">CCMP2467</strain>
    </source>
</reference>
<dbReference type="InterPro" id="IPR036397">
    <property type="entry name" value="RNaseH_sf"/>
</dbReference>
<dbReference type="Gene3D" id="3.30.420.10">
    <property type="entry name" value="Ribonuclease H-like superfamily/Ribonuclease H"/>
    <property type="match status" value="1"/>
</dbReference>
<evidence type="ECO:0000313" key="3">
    <source>
        <dbReference type="Proteomes" id="UP000186817"/>
    </source>
</evidence>
<evidence type="ECO:0000259" key="1">
    <source>
        <dbReference type="Pfam" id="PF03372"/>
    </source>
</evidence>
<dbReference type="InterPro" id="IPR005135">
    <property type="entry name" value="Endo/exonuclease/phosphatase"/>
</dbReference>
<dbReference type="InterPro" id="IPR036691">
    <property type="entry name" value="Endo/exonu/phosph_ase_sf"/>
</dbReference>
<dbReference type="InterPro" id="IPR012337">
    <property type="entry name" value="RNaseH-like_sf"/>
</dbReference>
<dbReference type="Proteomes" id="UP000186817">
    <property type="component" value="Unassembled WGS sequence"/>
</dbReference>
<comment type="caution">
    <text evidence="2">The sequence shown here is derived from an EMBL/GenBank/DDBJ whole genome shotgun (WGS) entry which is preliminary data.</text>
</comment>
<gene>
    <name evidence="2" type="ORF">AK812_SmicGene6166</name>
</gene>
<dbReference type="PANTHER" id="PTHR19446">
    <property type="entry name" value="REVERSE TRANSCRIPTASES"/>
    <property type="match status" value="1"/>
</dbReference>
<feature type="domain" description="Endonuclease/exonuclease/phosphatase" evidence="1">
    <location>
        <begin position="405"/>
        <end position="599"/>
    </location>
</feature>
<proteinExistence type="predicted"/>
<dbReference type="Gene3D" id="3.60.10.10">
    <property type="entry name" value="Endonuclease/exonuclease/phosphatase"/>
    <property type="match status" value="1"/>
</dbReference>
<accession>A0A1Q9ERZ7</accession>
<dbReference type="SUPFAM" id="SSF53098">
    <property type="entry name" value="Ribonuclease H-like"/>
    <property type="match status" value="1"/>
</dbReference>
<dbReference type="GO" id="GO:0003676">
    <property type="term" value="F:nucleic acid binding"/>
    <property type="evidence" value="ECO:0007669"/>
    <property type="project" value="InterPro"/>
</dbReference>
<protein>
    <submittedName>
        <fullName evidence="2">LINE-1 retrotransposable element ORF2 protein</fullName>
    </submittedName>
</protein>
<keyword evidence="3" id="KW-1185">Reference proteome</keyword>
<dbReference type="SUPFAM" id="SSF56219">
    <property type="entry name" value="DNase I-like"/>
    <property type="match status" value="1"/>
</dbReference>
<evidence type="ECO:0000313" key="2">
    <source>
        <dbReference type="EMBL" id="OLQ10148.1"/>
    </source>
</evidence>